<dbReference type="SFLD" id="SFLDS00029">
    <property type="entry name" value="Radical_SAM"/>
    <property type="match status" value="1"/>
</dbReference>
<evidence type="ECO:0000256" key="2">
    <source>
        <dbReference type="ARBA" id="ARBA00023004"/>
    </source>
</evidence>
<evidence type="ECO:0000256" key="1">
    <source>
        <dbReference type="ARBA" id="ARBA00022723"/>
    </source>
</evidence>
<accession>A0A366LXW1</accession>
<feature type="domain" description="Radical SAM core" evidence="4">
    <location>
        <begin position="59"/>
        <end position="226"/>
    </location>
</feature>
<comment type="caution">
    <text evidence="5">The sequence shown here is derived from an EMBL/GenBank/DDBJ whole genome shotgun (WGS) entry which is preliminary data.</text>
</comment>
<dbReference type="OrthoDB" id="9785699at2"/>
<evidence type="ECO:0000256" key="3">
    <source>
        <dbReference type="ARBA" id="ARBA00023014"/>
    </source>
</evidence>
<evidence type="ECO:0000313" key="6">
    <source>
        <dbReference type="Proteomes" id="UP000253303"/>
    </source>
</evidence>
<dbReference type="InterPro" id="IPR058240">
    <property type="entry name" value="rSAM_sf"/>
</dbReference>
<dbReference type="Proteomes" id="UP000253303">
    <property type="component" value="Unassembled WGS sequence"/>
</dbReference>
<dbReference type="GO" id="GO:0051536">
    <property type="term" value="F:iron-sulfur cluster binding"/>
    <property type="evidence" value="ECO:0007669"/>
    <property type="project" value="UniProtKB-KW"/>
</dbReference>
<keyword evidence="1" id="KW-0479">Metal-binding</keyword>
<dbReference type="EMBL" id="QMEY01000006">
    <property type="protein sequence ID" value="RBQ18806.1"/>
    <property type="molecule type" value="Genomic_DNA"/>
</dbReference>
<name>A0A366LXW1_9ACTN</name>
<dbReference type="InterPro" id="IPR040086">
    <property type="entry name" value="MJ0683-like"/>
</dbReference>
<sequence length="330" mass="34831">MGWDALSLIDPGAAPAGPRMPRGAVVRPGPQGTRLAEVQARAALERLGDEAEPVERWGVSPYRGCAAACRYCSGRGAHRRLGLDSGEGFATQIVVRPNVVGRLREELTAPGWRGEPVAVGVGGDCYQPAEERYRLMPGLLAAFRDAGNPFTVYTKRALVARDAGLLAEAAAAAGGRVAVSIAFVDEQVRRAVEPGAPSAQRRLELVSDLVARGVPCAVTMAPILPCLTDGADQLQATVRRIAASGAGEVLPLVLRLPPGAREWFFGWLGERHPRLVGRYEELYGEGADADPAYRGRIIGQVERLAAAFGLRTAGPLAGSAGPRAHQLALV</sequence>
<dbReference type="Pfam" id="PF04055">
    <property type="entry name" value="Radical_SAM"/>
    <property type="match status" value="1"/>
</dbReference>
<dbReference type="GO" id="GO:0003824">
    <property type="term" value="F:catalytic activity"/>
    <property type="evidence" value="ECO:0007669"/>
    <property type="project" value="InterPro"/>
</dbReference>
<keyword evidence="2" id="KW-0408">Iron</keyword>
<dbReference type="SUPFAM" id="SSF102114">
    <property type="entry name" value="Radical SAM enzymes"/>
    <property type="match status" value="1"/>
</dbReference>
<evidence type="ECO:0000313" key="5">
    <source>
        <dbReference type="EMBL" id="RBQ18806.1"/>
    </source>
</evidence>
<gene>
    <name evidence="5" type="ORF">DP939_16445</name>
</gene>
<organism evidence="5 6">
    <name type="scientific">Spongiactinospora rosea</name>
    <dbReference type="NCBI Taxonomy" id="2248750"/>
    <lineage>
        <taxon>Bacteria</taxon>
        <taxon>Bacillati</taxon>
        <taxon>Actinomycetota</taxon>
        <taxon>Actinomycetes</taxon>
        <taxon>Streptosporangiales</taxon>
        <taxon>Streptosporangiaceae</taxon>
        <taxon>Spongiactinospora</taxon>
    </lineage>
</organism>
<dbReference type="InterPro" id="IPR007197">
    <property type="entry name" value="rSAM"/>
</dbReference>
<dbReference type="SFLD" id="SFLDG01084">
    <property type="entry name" value="Uncharacterised_Radical_SAM_Su"/>
    <property type="match status" value="1"/>
</dbReference>
<dbReference type="RefSeq" id="WP_113981590.1">
    <property type="nucleotide sequence ID" value="NZ_QMEY01000006.1"/>
</dbReference>
<protein>
    <submittedName>
        <fullName evidence="5">Radical SAM protein</fullName>
    </submittedName>
</protein>
<dbReference type="AlphaFoldDB" id="A0A366LXW1"/>
<proteinExistence type="predicted"/>
<dbReference type="Gene3D" id="3.80.30.30">
    <property type="match status" value="1"/>
</dbReference>
<dbReference type="PANTHER" id="PTHR43432">
    <property type="entry name" value="SLR0285 PROTEIN"/>
    <property type="match status" value="1"/>
</dbReference>
<dbReference type="GO" id="GO:0046872">
    <property type="term" value="F:metal ion binding"/>
    <property type="evidence" value="ECO:0007669"/>
    <property type="project" value="UniProtKB-KW"/>
</dbReference>
<evidence type="ECO:0000259" key="4">
    <source>
        <dbReference type="Pfam" id="PF04055"/>
    </source>
</evidence>
<keyword evidence="6" id="KW-1185">Reference proteome</keyword>
<dbReference type="PANTHER" id="PTHR43432:SF3">
    <property type="entry name" value="SLR0285 PROTEIN"/>
    <property type="match status" value="1"/>
</dbReference>
<reference evidence="5 6" key="1">
    <citation type="submission" date="2018-06" db="EMBL/GenBank/DDBJ databases">
        <title>Sphaerisporangium craniellae sp. nov., isolated from a marine sponge in the South China Sea.</title>
        <authorList>
            <person name="Li L."/>
        </authorList>
    </citation>
    <scope>NUCLEOTIDE SEQUENCE [LARGE SCALE GENOMIC DNA]</scope>
    <source>
        <strain evidence="5 6">LHW63015</strain>
    </source>
</reference>
<keyword evidence="3" id="KW-0411">Iron-sulfur</keyword>